<evidence type="ECO:0000313" key="1">
    <source>
        <dbReference type="EMBL" id="KKM17229.1"/>
    </source>
</evidence>
<name>A0A0F9IBW4_9ZZZZ</name>
<dbReference type="EMBL" id="LAZR01014500">
    <property type="protein sequence ID" value="KKM17229.1"/>
    <property type="molecule type" value="Genomic_DNA"/>
</dbReference>
<dbReference type="AlphaFoldDB" id="A0A0F9IBW4"/>
<gene>
    <name evidence="1" type="ORF">LCGC14_1677840</name>
</gene>
<proteinExistence type="predicted"/>
<reference evidence="1" key="1">
    <citation type="journal article" date="2015" name="Nature">
        <title>Complex archaea that bridge the gap between prokaryotes and eukaryotes.</title>
        <authorList>
            <person name="Spang A."/>
            <person name="Saw J.H."/>
            <person name="Jorgensen S.L."/>
            <person name="Zaremba-Niedzwiedzka K."/>
            <person name="Martijn J."/>
            <person name="Lind A.E."/>
            <person name="van Eijk R."/>
            <person name="Schleper C."/>
            <person name="Guy L."/>
            <person name="Ettema T.J."/>
        </authorList>
    </citation>
    <scope>NUCLEOTIDE SEQUENCE</scope>
</reference>
<accession>A0A0F9IBW4</accession>
<organism evidence="1">
    <name type="scientific">marine sediment metagenome</name>
    <dbReference type="NCBI Taxonomy" id="412755"/>
    <lineage>
        <taxon>unclassified sequences</taxon>
        <taxon>metagenomes</taxon>
        <taxon>ecological metagenomes</taxon>
    </lineage>
</organism>
<comment type="caution">
    <text evidence="1">The sequence shown here is derived from an EMBL/GenBank/DDBJ whole genome shotgun (WGS) entry which is preliminary data.</text>
</comment>
<sequence length="70" mass="7344">MIQRLATEGTAQGDVVSMIVLLVKPSERPNIEPCEVLGGVRIDSPPGVGLVEGDASELRCMVRTANDPVG</sequence>
<protein>
    <submittedName>
        <fullName evidence="1">Uncharacterized protein</fullName>
    </submittedName>
</protein>